<evidence type="ECO:0000256" key="3">
    <source>
        <dbReference type="PROSITE-ProRule" id="PRU00221"/>
    </source>
</evidence>
<dbReference type="InterPro" id="IPR059157">
    <property type="entry name" value="WDR36-Utp21_N"/>
</dbReference>
<dbReference type="Pfam" id="PF04192">
    <property type="entry name" value="Utp21"/>
    <property type="match status" value="1"/>
</dbReference>
<protein>
    <recommendedName>
        <fullName evidence="8">Utp21-domain-containing protein</fullName>
    </recommendedName>
</protein>
<dbReference type="Pfam" id="PF25171">
    <property type="entry name" value="Beta-prop_WDR36-Utp21_1st"/>
    <property type="match status" value="1"/>
</dbReference>
<evidence type="ECO:0000313" key="7">
    <source>
        <dbReference type="Proteomes" id="UP000654370"/>
    </source>
</evidence>
<dbReference type="OrthoDB" id="10250769at2759"/>
<dbReference type="InterPro" id="IPR015943">
    <property type="entry name" value="WD40/YVTN_repeat-like_dom_sf"/>
</dbReference>
<dbReference type="PRINTS" id="PR00320">
    <property type="entry name" value="GPROTEINBRPT"/>
</dbReference>
<name>A0A8H7PTD7_MORIS</name>
<dbReference type="EMBL" id="JAEPQZ010000006">
    <property type="protein sequence ID" value="KAG2180209.1"/>
    <property type="molecule type" value="Genomic_DNA"/>
</dbReference>
<reference evidence="6" key="1">
    <citation type="submission" date="2020-12" db="EMBL/GenBank/DDBJ databases">
        <title>Metabolic potential, ecology and presence of endohyphal bacteria is reflected in genomic diversity of Mucoromycotina.</title>
        <authorList>
            <person name="Muszewska A."/>
            <person name="Okrasinska A."/>
            <person name="Steczkiewicz K."/>
            <person name="Drgas O."/>
            <person name="Orlowska M."/>
            <person name="Perlinska-Lenart U."/>
            <person name="Aleksandrzak-Piekarczyk T."/>
            <person name="Szatraj K."/>
            <person name="Zielenkiewicz U."/>
            <person name="Pilsyk S."/>
            <person name="Malc E."/>
            <person name="Mieczkowski P."/>
            <person name="Kruszewska J.S."/>
            <person name="Biernat P."/>
            <person name="Pawlowska J."/>
        </authorList>
    </citation>
    <scope>NUCLEOTIDE SEQUENCE</scope>
    <source>
        <strain evidence="6">WA0000067209</strain>
    </source>
</reference>
<dbReference type="Proteomes" id="UP000654370">
    <property type="component" value="Unassembled WGS sequence"/>
</dbReference>
<evidence type="ECO:0000259" key="4">
    <source>
        <dbReference type="Pfam" id="PF04192"/>
    </source>
</evidence>
<dbReference type="InterPro" id="IPR036322">
    <property type="entry name" value="WD40_repeat_dom_sf"/>
</dbReference>
<dbReference type="PROSITE" id="PS00678">
    <property type="entry name" value="WD_REPEATS_1"/>
    <property type="match status" value="2"/>
</dbReference>
<comment type="caution">
    <text evidence="6">The sequence shown here is derived from an EMBL/GenBank/DDBJ whole genome shotgun (WGS) entry which is preliminary data.</text>
</comment>
<organism evidence="6 7">
    <name type="scientific">Mortierella isabellina</name>
    <name type="common">Filamentous fungus</name>
    <name type="synonym">Umbelopsis isabellina</name>
    <dbReference type="NCBI Taxonomy" id="91625"/>
    <lineage>
        <taxon>Eukaryota</taxon>
        <taxon>Fungi</taxon>
        <taxon>Fungi incertae sedis</taxon>
        <taxon>Mucoromycota</taxon>
        <taxon>Mucoromycotina</taxon>
        <taxon>Umbelopsidomycetes</taxon>
        <taxon>Umbelopsidales</taxon>
        <taxon>Umbelopsidaceae</taxon>
        <taxon>Umbelopsis</taxon>
    </lineage>
</organism>
<gene>
    <name evidence="6" type="ORF">INT43_003998</name>
</gene>
<feature type="repeat" description="WD" evidence="3">
    <location>
        <begin position="480"/>
        <end position="521"/>
    </location>
</feature>
<feature type="domain" description="WDR36/Utp21 N-terminal" evidence="5">
    <location>
        <begin position="52"/>
        <end position="314"/>
    </location>
</feature>
<dbReference type="AlphaFoldDB" id="A0A8H7PTD7"/>
<dbReference type="FunFam" id="2.130.10.10:FF:000200">
    <property type="entry name" value="U3 small nucleolar RNA-associated protein 21"/>
    <property type="match status" value="1"/>
</dbReference>
<dbReference type="GO" id="GO:0034388">
    <property type="term" value="C:Pwp2p-containing subcomplex of 90S preribosome"/>
    <property type="evidence" value="ECO:0007669"/>
    <property type="project" value="TreeGrafter"/>
</dbReference>
<evidence type="ECO:0000313" key="6">
    <source>
        <dbReference type="EMBL" id="KAG2180209.1"/>
    </source>
</evidence>
<accession>A0A8H7PTD7</accession>
<dbReference type="PANTHER" id="PTHR22840">
    <property type="entry name" value="WD REPEAT-CONTAINING PROTEIN 36"/>
    <property type="match status" value="1"/>
</dbReference>
<sequence length="898" mass="100669">MVSETIKKRRLEQESKRSAAQPRIFHPFRAVGYVTNDVPATFEARGQDFFMTTCVGKNFQIYNLKQMNLLFVGPQAAAPLTALATLNDITFAACGNQVIIYKRAKEIARIVGEAEFAIVQLVVFGSHILGLCDDNILRMWDYKTQELYTQVEFDETFTASAILHPSTYLNKVLVSSNQGTMQIWNMRTNQMIYSFKSFGSPITSLTQSPVVDVVAIGLLDGTTILHNIKMDEKIDNVRQDERVTAVSFRTDGQHIMATANMQGDIALWDLEKRSLVHVMKGAHDGNITSIQFLNSQPILVTCGSDNAVKQWIFDNLDGTPRLLKSRSGHHSPPSKIRYYGHDGHFILSSGRDRSLRAFSTVRDAQTVELSQGSLAKKAKNYNLKIDELKLPQITQFAASERKQKEWDNILTCHLNDNGARTWSYKNKVLGKHVMQTKDTSAVKAVAISSCGNFGFVGSGNGAIDMFNMQSGIYRKTFHGESGHKKAITGIVGDNLNRYLITSSVDKTVKLWDFNSAKLLHTITLESPIVSIEFQRDSDLLAVACDDLGIRVVDIETQKVVREFWGHRNRITDMTFSSDGRWIVSASLDATVRTWDLPTGNLVDIFKVDDVATSVTFSPTGDFLATTHVDNVGIFLWANKTQFGSVSLRSITDDEVAELISLPTSSGLEEGVEISNDAGEQDDDQVDGKTEQLTEDMITLSLLPRSKWQNLLNLETIKLRNKSKEAPKTPEKAPFFLPTLPGVVSKFAALEKTNEAEDEDKRFRGGFSSDYQSETEFTRLLRAGHEEGGNYTAFISYLKTLNPSGIDFEIRSMSLDSELTLLNYYLEAMEYQLKTRRDFELVQAWLSAFLNVHGDIIVANPGSITDRLQHILQSHQQEFTRLSEQIHYGLCLIDFLRKA</sequence>
<dbReference type="Gene3D" id="2.130.10.10">
    <property type="entry name" value="YVTN repeat-like/Quinoprotein amine dehydrogenase"/>
    <property type="match status" value="2"/>
</dbReference>
<feature type="domain" description="WDR36/Utp21 C-terminal" evidence="4">
    <location>
        <begin position="690"/>
        <end position="896"/>
    </location>
</feature>
<dbReference type="InterPro" id="IPR007319">
    <property type="entry name" value="WDR36/Utp21_C"/>
</dbReference>
<evidence type="ECO:0008006" key="8">
    <source>
        <dbReference type="Google" id="ProtNLM"/>
    </source>
</evidence>
<dbReference type="InterPro" id="IPR019775">
    <property type="entry name" value="WD40_repeat_CS"/>
</dbReference>
<feature type="repeat" description="WD" evidence="3">
    <location>
        <begin position="280"/>
        <end position="311"/>
    </location>
</feature>
<dbReference type="InterPro" id="IPR011047">
    <property type="entry name" value="Quinoprotein_ADH-like_sf"/>
</dbReference>
<proteinExistence type="predicted"/>
<dbReference type="SMART" id="SM00320">
    <property type="entry name" value="WD40"/>
    <property type="match status" value="10"/>
</dbReference>
<dbReference type="GO" id="GO:0006364">
    <property type="term" value="P:rRNA processing"/>
    <property type="evidence" value="ECO:0007669"/>
    <property type="project" value="InterPro"/>
</dbReference>
<dbReference type="PANTHER" id="PTHR22840:SF12">
    <property type="entry name" value="WD REPEAT-CONTAINING PROTEIN 36"/>
    <property type="match status" value="1"/>
</dbReference>
<dbReference type="SUPFAM" id="SSF50978">
    <property type="entry name" value="WD40 repeat-like"/>
    <property type="match status" value="1"/>
</dbReference>
<dbReference type="InterPro" id="IPR001680">
    <property type="entry name" value="WD40_rpt"/>
</dbReference>
<keyword evidence="1 3" id="KW-0853">WD repeat</keyword>
<keyword evidence="7" id="KW-1185">Reference proteome</keyword>
<dbReference type="SUPFAM" id="SSF50998">
    <property type="entry name" value="Quinoprotein alcohol dehydrogenase-like"/>
    <property type="match status" value="1"/>
</dbReference>
<dbReference type="PROSITE" id="PS50294">
    <property type="entry name" value="WD_REPEATS_REGION"/>
    <property type="match status" value="2"/>
</dbReference>
<dbReference type="Pfam" id="PF25168">
    <property type="entry name" value="Beta-prop_WDR36-Utp21_2nd"/>
    <property type="match status" value="1"/>
</dbReference>
<dbReference type="InterPro" id="IPR020472">
    <property type="entry name" value="WD40_PAC1"/>
</dbReference>
<feature type="repeat" description="WD" evidence="3">
    <location>
        <begin position="563"/>
        <end position="604"/>
    </location>
</feature>
<dbReference type="PROSITE" id="PS50082">
    <property type="entry name" value="WD_REPEATS_2"/>
    <property type="match status" value="3"/>
</dbReference>
<dbReference type="FunFam" id="2.130.10.10:FF:000109">
    <property type="entry name" value="WD repeat domain 36"/>
    <property type="match status" value="1"/>
</dbReference>
<evidence type="ECO:0000256" key="2">
    <source>
        <dbReference type="ARBA" id="ARBA00022737"/>
    </source>
</evidence>
<dbReference type="CDD" id="cd00200">
    <property type="entry name" value="WD40"/>
    <property type="match status" value="1"/>
</dbReference>
<dbReference type="GO" id="GO:0032040">
    <property type="term" value="C:small-subunit processome"/>
    <property type="evidence" value="ECO:0007669"/>
    <property type="project" value="InterPro"/>
</dbReference>
<evidence type="ECO:0000259" key="5">
    <source>
        <dbReference type="Pfam" id="PF25171"/>
    </source>
</evidence>
<evidence type="ECO:0000256" key="1">
    <source>
        <dbReference type="ARBA" id="ARBA00022574"/>
    </source>
</evidence>
<keyword evidence="2" id="KW-0677">Repeat</keyword>